<dbReference type="EMBL" id="FXYX01000002">
    <property type="protein sequence ID" value="SMX69173.1"/>
    <property type="molecule type" value="Genomic_DNA"/>
</dbReference>
<feature type="region of interest" description="Disordered" evidence="1">
    <location>
        <begin position="222"/>
        <end position="269"/>
    </location>
</feature>
<accession>A0A2H1I1Z2</accession>
<proteinExistence type="predicted"/>
<keyword evidence="3" id="KW-1185">Reference proteome</keyword>
<evidence type="ECO:0000313" key="3">
    <source>
        <dbReference type="Proteomes" id="UP000234382"/>
    </source>
</evidence>
<name>A0A2H1I1Z2_9MICO</name>
<evidence type="ECO:0000313" key="2">
    <source>
        <dbReference type="EMBL" id="SMX69173.1"/>
    </source>
</evidence>
<sequence>MTWEFQATIADDIHRVVDSDGRSAWGVVHNDFDADDPRVLALTEVALPIGARSLLIVPASPGGLVLDVIRAYQGLTEAELCTLFLGIVEELTTCTRPEDRLTLSAFSLDAHGRPVIIPGVSAPMATTPRRAVGEMIYHAVYGRPWAEVLLPVELALSESSSALRSLVAGLLDDAASDIGLGGALAEAADSLRTLDCPAALPLVPAESGTSPESALTARLRAATGLRPHRRSEEDIDSALSASAPPLRGGGVTPLRAEAKSSRRSRRERRRAVGRRVLMTSLLDPVDSLWTRLLAVDLQRAFGRSTLLIGVTVCLTVLGGIVVWSSWSSTAAVSGEEASSAERADLSPEATSTPSADDVTAVLEKLCESRAAALSNRDEAALKALTVPESAAAAADELIDLSAYADSDYAIDVEGVEIVAADDDRVVASALMRSSGGTGADLVEFAEQTVEFELHRVEGAWLVAEVREATTR</sequence>
<dbReference type="AlphaFoldDB" id="A0A2H1I1Z2"/>
<dbReference type="RefSeq" id="WP_101544121.1">
    <property type="nucleotide sequence ID" value="NZ_FXYX01000002.1"/>
</dbReference>
<gene>
    <name evidence="2" type="ORF">BI49514_00549</name>
</gene>
<reference evidence="3" key="1">
    <citation type="submission" date="2017-03" db="EMBL/GenBank/DDBJ databases">
        <authorList>
            <person name="Monnet C."/>
        </authorList>
    </citation>
    <scope>NUCLEOTIDE SEQUENCE [LARGE SCALE GENOMIC DNA]</scope>
    <source>
        <strain evidence="3">ATCC 49514</strain>
    </source>
</reference>
<dbReference type="Proteomes" id="UP000234382">
    <property type="component" value="Unassembled WGS sequence"/>
</dbReference>
<evidence type="ECO:0000256" key="1">
    <source>
        <dbReference type="SAM" id="MobiDB-lite"/>
    </source>
</evidence>
<protein>
    <submittedName>
        <fullName evidence="2">Uncharacterized protein</fullName>
    </submittedName>
</protein>
<organism evidence="2 3">
    <name type="scientific">Brevibacterium iodinum ATCC 49514</name>
    <dbReference type="NCBI Taxonomy" id="1255616"/>
    <lineage>
        <taxon>Bacteria</taxon>
        <taxon>Bacillati</taxon>
        <taxon>Actinomycetota</taxon>
        <taxon>Actinomycetes</taxon>
        <taxon>Micrococcales</taxon>
        <taxon>Brevibacteriaceae</taxon>
        <taxon>Brevibacterium</taxon>
    </lineage>
</organism>